<dbReference type="EMBL" id="RLIH01000009">
    <property type="protein sequence ID" value="RVU54483.1"/>
    <property type="molecule type" value="Genomic_DNA"/>
</dbReference>
<dbReference type="Gene3D" id="1.20.1440.20">
    <property type="entry name" value="LemA-like domain"/>
    <property type="match status" value="1"/>
</dbReference>
<sequence length="178" mass="20689">MIPIIVILIVIALVVVSMYNGFVKQREMVRNAKGQIATQIESRWDAISSLIEATKLYQEHEYELLKEITDSRTHVSRDSEVNDFEKEENLFGQALGRINVVAENYPDLKASEVYRDTMTQIGKYEDNVRHSRMIYNDTVTKYNTSVQSFPNSLIASVFNFTQEEYFKTTENKENMPSW</sequence>
<evidence type="ECO:0000256" key="2">
    <source>
        <dbReference type="ARBA" id="ARBA00008854"/>
    </source>
</evidence>
<keyword evidence="8" id="KW-1185">Reference proteome</keyword>
<evidence type="ECO:0000256" key="3">
    <source>
        <dbReference type="ARBA" id="ARBA00022692"/>
    </source>
</evidence>
<reference evidence="7 8" key="1">
    <citation type="submission" date="2018-11" db="EMBL/GenBank/DDBJ databases">
        <title>Genome sequencing and assembly of Anaerosphaera sp. nov., GS7-6-2.</title>
        <authorList>
            <person name="Rettenmaier R."/>
            <person name="Liebl W."/>
            <person name="Zverlov V."/>
        </authorList>
    </citation>
    <scope>NUCLEOTIDE SEQUENCE [LARGE SCALE GENOMIC DNA]</scope>
    <source>
        <strain evidence="7 8">GS7-6-2</strain>
    </source>
</reference>
<protein>
    <submittedName>
        <fullName evidence="7">LemA family protein</fullName>
    </submittedName>
</protein>
<dbReference type="OrthoDB" id="9804152at2"/>
<proteinExistence type="inferred from homology"/>
<evidence type="ECO:0000256" key="4">
    <source>
        <dbReference type="ARBA" id="ARBA00022989"/>
    </source>
</evidence>
<keyword evidence="5 6" id="KW-0472">Membrane</keyword>
<evidence type="ECO:0000256" key="6">
    <source>
        <dbReference type="SAM" id="Phobius"/>
    </source>
</evidence>
<dbReference type="SUPFAM" id="SSF140478">
    <property type="entry name" value="LemA-like"/>
    <property type="match status" value="1"/>
</dbReference>
<keyword evidence="4 6" id="KW-1133">Transmembrane helix</keyword>
<feature type="transmembrane region" description="Helical" evidence="6">
    <location>
        <begin position="6"/>
        <end position="23"/>
    </location>
</feature>
<evidence type="ECO:0000256" key="5">
    <source>
        <dbReference type="ARBA" id="ARBA00023136"/>
    </source>
</evidence>
<dbReference type="RefSeq" id="WP_127724705.1">
    <property type="nucleotide sequence ID" value="NZ_RLIH01000009.1"/>
</dbReference>
<comment type="similarity">
    <text evidence="2">Belongs to the LemA family.</text>
</comment>
<evidence type="ECO:0000313" key="7">
    <source>
        <dbReference type="EMBL" id="RVU54483.1"/>
    </source>
</evidence>
<organism evidence="7 8">
    <name type="scientific">Anaerosphaera multitolerans</name>
    <dbReference type="NCBI Taxonomy" id="2487351"/>
    <lineage>
        <taxon>Bacteria</taxon>
        <taxon>Bacillati</taxon>
        <taxon>Bacillota</taxon>
        <taxon>Tissierellia</taxon>
        <taxon>Tissierellales</taxon>
        <taxon>Peptoniphilaceae</taxon>
        <taxon>Anaerosphaera</taxon>
    </lineage>
</organism>
<evidence type="ECO:0000313" key="8">
    <source>
        <dbReference type="Proteomes" id="UP000288812"/>
    </source>
</evidence>
<gene>
    <name evidence="7" type="ORF">EF514_06930</name>
</gene>
<dbReference type="PANTHER" id="PTHR34478:SF1">
    <property type="entry name" value="PROTEIN LEMA"/>
    <property type="match status" value="1"/>
</dbReference>
<dbReference type="InterPro" id="IPR007156">
    <property type="entry name" value="MamQ_LemA"/>
</dbReference>
<evidence type="ECO:0000256" key="1">
    <source>
        <dbReference type="ARBA" id="ARBA00004167"/>
    </source>
</evidence>
<keyword evidence="3 6" id="KW-0812">Transmembrane</keyword>
<accession>A0A437S617</accession>
<comment type="subcellular location">
    <subcellularLocation>
        <location evidence="1">Membrane</location>
        <topology evidence="1">Single-pass membrane protein</topology>
    </subcellularLocation>
</comment>
<comment type="caution">
    <text evidence="7">The sequence shown here is derived from an EMBL/GenBank/DDBJ whole genome shotgun (WGS) entry which is preliminary data.</text>
</comment>
<dbReference type="Proteomes" id="UP000288812">
    <property type="component" value="Unassembled WGS sequence"/>
</dbReference>
<name>A0A437S617_9FIRM</name>
<dbReference type="Pfam" id="PF04011">
    <property type="entry name" value="LemA"/>
    <property type="match status" value="1"/>
</dbReference>
<dbReference type="GO" id="GO:0016020">
    <property type="term" value="C:membrane"/>
    <property type="evidence" value="ECO:0007669"/>
    <property type="project" value="UniProtKB-SubCell"/>
</dbReference>
<dbReference type="InterPro" id="IPR023353">
    <property type="entry name" value="LemA-like_dom_sf"/>
</dbReference>
<dbReference type="AlphaFoldDB" id="A0A437S617"/>
<dbReference type="PANTHER" id="PTHR34478">
    <property type="entry name" value="PROTEIN LEMA"/>
    <property type="match status" value="1"/>
</dbReference>